<dbReference type="RefSeq" id="XP_049261091.1">
    <property type="nucleotide sequence ID" value="XM_049409767.1"/>
</dbReference>
<accession>A0A8J5UE59</accession>
<sequence length="422" mass="47768">MTKNPYKINQIEIDPSKLFTCEITPKQFDEIKKTLRSFLTNDNGGEYVKTRWTNLSNDFLFAKIDFRLGVNPELQSLVGQSMNYIEIANDKNFADVFGDTEMYLSMIGLIKRLESMTKGRYFKITSHTYKLSKFCGRYDETQPKLESQFHGEYPASGAPPAKRRHTGTDLLFGHNKVASDSQLPLFTQPPPPPPPPVSAPPAFQSPLSPIPASQITNTTTDSDTQYSTPQLQVPKTLLPQPSQHPPTTSTQEEQEADTSSNTTFVASSQWSLTTSQAILTRTTIKNLCLSESTPGKIFQFDGKIIGSIPNTGMIVIKPYLRTMKLAPIKFVVSDDDTDGTSCRVLVELRSEEELCRFVGVREVEEVYDILGDLERGLDDLMGRWDRFRKIRVKKCFEGEEEDDMKVWYWGLESTLDDLLQNR</sequence>
<dbReference type="Proteomes" id="UP000694255">
    <property type="component" value="Unassembled WGS sequence"/>
</dbReference>
<feature type="compositionally biased region" description="Pro residues" evidence="1">
    <location>
        <begin position="187"/>
        <end position="199"/>
    </location>
</feature>
<feature type="compositionally biased region" description="Low complexity" evidence="1">
    <location>
        <begin position="236"/>
        <end position="251"/>
    </location>
</feature>
<dbReference type="OrthoDB" id="4075427at2759"/>
<gene>
    <name evidence="2" type="ORF">J8A68_005675</name>
</gene>
<evidence type="ECO:0000256" key="1">
    <source>
        <dbReference type="SAM" id="MobiDB-lite"/>
    </source>
</evidence>
<name>A0A8J5UE59_9ASCO</name>
<evidence type="ECO:0000313" key="2">
    <source>
        <dbReference type="EMBL" id="KAG7660858.1"/>
    </source>
</evidence>
<feature type="compositionally biased region" description="Polar residues" evidence="1">
    <location>
        <begin position="211"/>
        <end position="233"/>
    </location>
</feature>
<reference evidence="2 3" key="1">
    <citation type="journal article" date="2021" name="DNA Res.">
        <title>Genome analysis of Candida subhashii reveals its hybrid nature and dual mitochondrial genome conformations.</title>
        <authorList>
            <person name="Mixao V."/>
            <person name="Hegedusova E."/>
            <person name="Saus E."/>
            <person name="Pryszcz L.P."/>
            <person name="Cillingova A."/>
            <person name="Nosek J."/>
            <person name="Gabaldon T."/>
        </authorList>
    </citation>
    <scope>NUCLEOTIDE SEQUENCE [LARGE SCALE GENOMIC DNA]</scope>
    <source>
        <strain evidence="2 3">CBS 10753</strain>
    </source>
</reference>
<comment type="caution">
    <text evidence="2">The sequence shown here is derived from an EMBL/GenBank/DDBJ whole genome shotgun (WGS) entry which is preliminary data.</text>
</comment>
<proteinExistence type="predicted"/>
<keyword evidence="3" id="KW-1185">Reference proteome</keyword>
<organism evidence="2 3">
    <name type="scientific">[Candida] subhashii</name>
    <dbReference type="NCBI Taxonomy" id="561895"/>
    <lineage>
        <taxon>Eukaryota</taxon>
        <taxon>Fungi</taxon>
        <taxon>Dikarya</taxon>
        <taxon>Ascomycota</taxon>
        <taxon>Saccharomycotina</taxon>
        <taxon>Pichiomycetes</taxon>
        <taxon>Debaryomycetaceae</taxon>
        <taxon>Spathaspora</taxon>
    </lineage>
</organism>
<dbReference type="AlphaFoldDB" id="A0A8J5UE59"/>
<dbReference type="EMBL" id="JAGSYN010000273">
    <property type="protein sequence ID" value="KAG7660858.1"/>
    <property type="molecule type" value="Genomic_DNA"/>
</dbReference>
<feature type="region of interest" description="Disordered" evidence="1">
    <location>
        <begin position="181"/>
        <end position="264"/>
    </location>
</feature>
<evidence type="ECO:0000313" key="3">
    <source>
        <dbReference type="Proteomes" id="UP000694255"/>
    </source>
</evidence>
<dbReference type="GeneID" id="73472475"/>
<protein>
    <submittedName>
        <fullName evidence="2">Uncharacterized protein</fullName>
    </submittedName>
</protein>